<evidence type="ECO:0000256" key="2">
    <source>
        <dbReference type="SAM" id="Phobius"/>
    </source>
</evidence>
<dbReference type="GO" id="GO:0005886">
    <property type="term" value="C:plasma membrane"/>
    <property type="evidence" value="ECO:0007669"/>
    <property type="project" value="TreeGrafter"/>
</dbReference>
<sequence>MLPRVPRRQAAGPGRLPNESCSESHREALGWSWVADLSANASSQPYAARMTEAPARRGRGIRLLRAFVGLSLLGLLALAGGFLAFVAVVERTDRPGLDGVDGIVAMTGGSQRVGDAIDLLAEGHGRRLLISGVNERTTRDEIVRLNPAQEHWITCCVDLDYRARNTIGNAIETRRWMRRHSFATVVVVTSNYHMPRTLVELRHALKDGETLIPYPVVSDGLDVSRWWADPAVTRLLGAEYLKFLVAWGRTRFESDPEQSRFAVLIGRRQPVKVVAERLLREAN</sequence>
<feature type="transmembrane region" description="Helical" evidence="2">
    <location>
        <begin position="66"/>
        <end position="89"/>
    </location>
</feature>
<dbReference type="CDD" id="cd06259">
    <property type="entry name" value="YdcF-like"/>
    <property type="match status" value="1"/>
</dbReference>
<proteinExistence type="predicted"/>
<dbReference type="InterPro" id="IPR003848">
    <property type="entry name" value="DUF218"/>
</dbReference>
<dbReference type="PANTHER" id="PTHR30336">
    <property type="entry name" value="INNER MEMBRANE PROTEIN, PROBABLE PERMEASE"/>
    <property type="match status" value="1"/>
</dbReference>
<feature type="region of interest" description="Disordered" evidence="1">
    <location>
        <begin position="1"/>
        <end position="23"/>
    </location>
</feature>
<gene>
    <name evidence="4" type="ORF">TK0001_2916</name>
</gene>
<dbReference type="Proteomes" id="UP000233769">
    <property type="component" value="Chromosome tk0001"/>
</dbReference>
<dbReference type="AlphaFoldDB" id="A0A2N9AQB0"/>
<dbReference type="GO" id="GO:0000270">
    <property type="term" value="P:peptidoglycan metabolic process"/>
    <property type="evidence" value="ECO:0007669"/>
    <property type="project" value="TreeGrafter"/>
</dbReference>
<evidence type="ECO:0000259" key="3">
    <source>
        <dbReference type="Pfam" id="PF02698"/>
    </source>
</evidence>
<evidence type="ECO:0000313" key="5">
    <source>
        <dbReference type="Proteomes" id="UP000233769"/>
    </source>
</evidence>
<keyword evidence="2" id="KW-0812">Transmembrane</keyword>
<evidence type="ECO:0000313" key="4">
    <source>
        <dbReference type="EMBL" id="SOR29518.1"/>
    </source>
</evidence>
<dbReference type="PANTHER" id="PTHR30336:SF4">
    <property type="entry name" value="ENVELOPE BIOGENESIS FACTOR ELYC"/>
    <property type="match status" value="1"/>
</dbReference>
<evidence type="ECO:0000256" key="1">
    <source>
        <dbReference type="SAM" id="MobiDB-lite"/>
    </source>
</evidence>
<dbReference type="EMBL" id="LT962688">
    <property type="protein sequence ID" value="SOR29518.1"/>
    <property type="molecule type" value="Genomic_DNA"/>
</dbReference>
<protein>
    <recommendedName>
        <fullName evidence="3">DUF218 domain-containing protein</fullName>
    </recommendedName>
</protein>
<name>A0A2N9AQB0_METEX</name>
<dbReference type="InterPro" id="IPR051599">
    <property type="entry name" value="Cell_Envelope_Assoc"/>
</dbReference>
<keyword evidence="2" id="KW-0472">Membrane</keyword>
<accession>A0A2N9AQB0</accession>
<feature type="domain" description="DUF218" evidence="3">
    <location>
        <begin position="103"/>
        <end position="226"/>
    </location>
</feature>
<dbReference type="Gene3D" id="3.40.50.620">
    <property type="entry name" value="HUPs"/>
    <property type="match status" value="1"/>
</dbReference>
<dbReference type="Pfam" id="PF02698">
    <property type="entry name" value="DUF218"/>
    <property type="match status" value="1"/>
</dbReference>
<keyword evidence="2" id="KW-1133">Transmembrane helix</keyword>
<reference evidence="5" key="1">
    <citation type="submission" date="2017-10" db="EMBL/GenBank/DDBJ databases">
        <authorList>
            <person name="Regsiter A."/>
            <person name="William W."/>
        </authorList>
    </citation>
    <scope>NUCLEOTIDE SEQUENCE [LARGE SCALE GENOMIC DNA]</scope>
</reference>
<organism evidence="4 5">
    <name type="scientific">Methylorubrum extorquens</name>
    <name type="common">Methylobacterium dichloromethanicum</name>
    <name type="synonym">Methylobacterium extorquens</name>
    <dbReference type="NCBI Taxonomy" id="408"/>
    <lineage>
        <taxon>Bacteria</taxon>
        <taxon>Pseudomonadati</taxon>
        <taxon>Pseudomonadota</taxon>
        <taxon>Alphaproteobacteria</taxon>
        <taxon>Hyphomicrobiales</taxon>
        <taxon>Methylobacteriaceae</taxon>
        <taxon>Methylorubrum</taxon>
    </lineage>
</organism>
<dbReference type="InterPro" id="IPR014729">
    <property type="entry name" value="Rossmann-like_a/b/a_fold"/>
</dbReference>
<dbReference type="GO" id="GO:0043164">
    <property type="term" value="P:Gram-negative-bacterium-type cell wall biogenesis"/>
    <property type="evidence" value="ECO:0007669"/>
    <property type="project" value="TreeGrafter"/>
</dbReference>